<protein>
    <recommendedName>
        <fullName evidence="1">Reverse transcriptase zinc-binding domain-containing protein</fullName>
    </recommendedName>
</protein>
<comment type="caution">
    <text evidence="2">The sequence shown here is derived from an EMBL/GenBank/DDBJ whole genome shotgun (WGS) entry which is preliminary data.</text>
</comment>
<name>A0A8H7VN97_9FUNG</name>
<accession>A0A8H7VN97</accession>
<dbReference type="InterPro" id="IPR026960">
    <property type="entry name" value="RVT-Znf"/>
</dbReference>
<gene>
    <name evidence="2" type="ORF">INT48_003668</name>
</gene>
<dbReference type="Proteomes" id="UP000613177">
    <property type="component" value="Unassembled WGS sequence"/>
</dbReference>
<feature type="domain" description="Reverse transcriptase zinc-binding" evidence="1">
    <location>
        <begin position="122"/>
        <end position="192"/>
    </location>
</feature>
<evidence type="ECO:0000313" key="3">
    <source>
        <dbReference type="Proteomes" id="UP000613177"/>
    </source>
</evidence>
<sequence length="282" mass="33513">YLLENIPENHWLTRYPAFPPGDFFLFDSRVNRLRIRVQDEFITRPQLCKRLFKDIIIHRTVRLKQYLWTFITTDQTDNDSNDNSEQNLIAQFRALPLWSQFSASVYRQISKGSIYKNRLSVITQSSFDTFWIAPMLTQGRSLWYRILNQKLPTNQYLSQIGTVNSPSCRLCGHLTDDFDHFLFFCKSKQTVWLSVMDTYFSEIDLSLDDIYHTLISLAKPTKLSILKYNRYLTILSTTQWCIWSYYWRFILSAVPFNPISIIKLIDLHCNILLRTHHLLTDL</sequence>
<feature type="non-terminal residue" evidence="2">
    <location>
        <position position="1"/>
    </location>
</feature>
<proteinExistence type="predicted"/>
<keyword evidence="3" id="KW-1185">Reference proteome</keyword>
<dbReference type="EMBL" id="JAEPRE010000346">
    <property type="protein sequence ID" value="KAG2228861.1"/>
    <property type="molecule type" value="Genomic_DNA"/>
</dbReference>
<evidence type="ECO:0000259" key="1">
    <source>
        <dbReference type="Pfam" id="PF13966"/>
    </source>
</evidence>
<reference evidence="2" key="1">
    <citation type="submission" date="2021-01" db="EMBL/GenBank/DDBJ databases">
        <title>Metabolic potential, ecology and presence of endohyphal bacteria is reflected in genomic diversity of Mucoromycotina.</title>
        <authorList>
            <person name="Muszewska A."/>
            <person name="Okrasinska A."/>
            <person name="Steczkiewicz K."/>
            <person name="Drgas O."/>
            <person name="Orlowska M."/>
            <person name="Perlinska-Lenart U."/>
            <person name="Aleksandrzak-Piekarczyk T."/>
            <person name="Szatraj K."/>
            <person name="Zielenkiewicz U."/>
            <person name="Pilsyk S."/>
            <person name="Malc E."/>
            <person name="Mieczkowski P."/>
            <person name="Kruszewska J.S."/>
            <person name="Biernat P."/>
            <person name="Pawlowska J."/>
        </authorList>
    </citation>
    <scope>NUCLEOTIDE SEQUENCE</scope>
    <source>
        <strain evidence="2">WA0000018081</strain>
    </source>
</reference>
<dbReference type="Pfam" id="PF13966">
    <property type="entry name" value="zf-RVT"/>
    <property type="match status" value="1"/>
</dbReference>
<organism evidence="2 3">
    <name type="scientific">Thamnidium elegans</name>
    <dbReference type="NCBI Taxonomy" id="101142"/>
    <lineage>
        <taxon>Eukaryota</taxon>
        <taxon>Fungi</taxon>
        <taxon>Fungi incertae sedis</taxon>
        <taxon>Mucoromycota</taxon>
        <taxon>Mucoromycotina</taxon>
        <taxon>Mucoromycetes</taxon>
        <taxon>Mucorales</taxon>
        <taxon>Mucorineae</taxon>
        <taxon>Mucoraceae</taxon>
        <taxon>Thamnidium</taxon>
    </lineage>
</organism>
<dbReference type="AlphaFoldDB" id="A0A8H7VN97"/>
<evidence type="ECO:0000313" key="2">
    <source>
        <dbReference type="EMBL" id="KAG2228861.1"/>
    </source>
</evidence>